<dbReference type="PaxDb" id="30732-ENSOMEP00000029759"/>
<dbReference type="InterPro" id="IPR013098">
    <property type="entry name" value="Ig_I-set"/>
</dbReference>
<feature type="domain" description="Ig-like" evidence="2">
    <location>
        <begin position="456"/>
        <end position="544"/>
    </location>
</feature>
<dbReference type="Pfam" id="PF07679">
    <property type="entry name" value="I-set"/>
    <property type="match status" value="6"/>
</dbReference>
<dbReference type="Proteomes" id="UP000261560">
    <property type="component" value="Unplaced"/>
</dbReference>
<dbReference type="Gene3D" id="2.60.40.10">
    <property type="entry name" value="Immunoglobulins"/>
    <property type="match status" value="6"/>
</dbReference>
<feature type="domain" description="Ig-like" evidence="2">
    <location>
        <begin position="362"/>
        <end position="451"/>
    </location>
</feature>
<dbReference type="InterPro" id="IPR003599">
    <property type="entry name" value="Ig_sub"/>
</dbReference>
<reference evidence="3" key="1">
    <citation type="submission" date="2025-08" db="UniProtKB">
        <authorList>
            <consortium name="Ensembl"/>
        </authorList>
    </citation>
    <scope>IDENTIFICATION</scope>
</reference>
<feature type="domain" description="Ig-like" evidence="2">
    <location>
        <begin position="1"/>
        <end position="75"/>
    </location>
</feature>
<feature type="domain" description="Ig-like" evidence="2">
    <location>
        <begin position="176"/>
        <end position="264"/>
    </location>
</feature>
<protein>
    <recommendedName>
        <fullName evidence="2">Ig-like domain-containing protein</fullName>
    </recommendedName>
</protein>
<reference evidence="3" key="2">
    <citation type="submission" date="2025-09" db="UniProtKB">
        <authorList>
            <consortium name="Ensembl"/>
        </authorList>
    </citation>
    <scope>IDENTIFICATION</scope>
</reference>
<dbReference type="FunFam" id="2.60.40.10:FF:000022">
    <property type="entry name" value="Cardiac titin"/>
    <property type="match status" value="6"/>
</dbReference>
<dbReference type="PANTHER" id="PTHR13817">
    <property type="entry name" value="TITIN"/>
    <property type="match status" value="1"/>
</dbReference>
<keyword evidence="4" id="KW-1185">Reference proteome</keyword>
<name>A0A3B3DJV0_ORYME</name>
<feature type="domain" description="Ig-like" evidence="2">
    <location>
        <begin position="269"/>
        <end position="358"/>
    </location>
</feature>
<dbReference type="SMART" id="SM00408">
    <property type="entry name" value="IGc2"/>
    <property type="match status" value="6"/>
</dbReference>
<evidence type="ECO:0000259" key="2">
    <source>
        <dbReference type="PROSITE" id="PS50835"/>
    </source>
</evidence>
<dbReference type="InterPro" id="IPR036179">
    <property type="entry name" value="Ig-like_dom_sf"/>
</dbReference>
<dbReference type="CDD" id="cd00096">
    <property type="entry name" value="Ig"/>
    <property type="match status" value="1"/>
</dbReference>
<accession>A0A3B3DJV0</accession>
<evidence type="ECO:0000313" key="3">
    <source>
        <dbReference type="Ensembl" id="ENSOMEP00000029759.1"/>
    </source>
</evidence>
<evidence type="ECO:0000313" key="4">
    <source>
        <dbReference type="Proteomes" id="UP000261560"/>
    </source>
</evidence>
<dbReference type="SUPFAM" id="SSF48726">
    <property type="entry name" value="Immunoglobulin"/>
    <property type="match status" value="6"/>
</dbReference>
<sequence length="558" mass="60858">GNSATLECTITGSPELKVKWFKDGKEIISGHKYKVKLKEHSALLKILTTDQGDTGDYTMEVSNKVGQDKCTSSVTVIDRAVAPVFTKSLKEIHANIDSSAILECRVAGSVPLAVSWFKNLMELCNDEKYELDFCENAASLRIRALSQSDGGVYICRASNLAGTVETSGTLHVKEPPSFTVKHESQDVLQGSTVVMKSAFTGSAPLVVKWFREEKELFTGGKCVIQKDLFSSSLELHSVKPSDSGKYTCQVSNDAGKVDCTAVLFVKEAPSFVMKLEPSKVMKTGQSLTLTCKVQGSPEIQIRWLKDGSEVVSNYRNIMSFDSSIATLEIARCRVEDSGEYVCLAVSESGRDQCSSSVAVKEPPVFNLPFKSAELVRGSDFLLEGTVSGSAPFEVTCFFNDELITNDKRHKVAVEKDTVTLHVTKCETRDAGTYQCIVTNAVGKTSCSCQISLKEPPSFVQSLEDTSCMVGSEISMKCVLSGSYPMTFIWIKDGCELREDEHVRMSNEAQSTVLNLKNAQLSDTGKYVCEVRNKAGTQRCAAMLTVTGLSHACGSSLWI</sequence>
<dbReference type="InterPro" id="IPR050964">
    <property type="entry name" value="Striated_Muscle_Regulatory"/>
</dbReference>
<dbReference type="PANTHER" id="PTHR13817:SF166">
    <property type="entry name" value="NEURONAL IGCAM-RELATED"/>
    <property type="match status" value="1"/>
</dbReference>
<organism evidence="3 4">
    <name type="scientific">Oryzias melastigma</name>
    <name type="common">Marine medaka</name>
    <dbReference type="NCBI Taxonomy" id="30732"/>
    <lineage>
        <taxon>Eukaryota</taxon>
        <taxon>Metazoa</taxon>
        <taxon>Chordata</taxon>
        <taxon>Craniata</taxon>
        <taxon>Vertebrata</taxon>
        <taxon>Euteleostomi</taxon>
        <taxon>Actinopterygii</taxon>
        <taxon>Neopterygii</taxon>
        <taxon>Teleostei</taxon>
        <taxon>Neoteleostei</taxon>
        <taxon>Acanthomorphata</taxon>
        <taxon>Ovalentaria</taxon>
        <taxon>Atherinomorphae</taxon>
        <taxon>Beloniformes</taxon>
        <taxon>Adrianichthyidae</taxon>
        <taxon>Oryziinae</taxon>
        <taxon>Oryzias</taxon>
    </lineage>
</organism>
<dbReference type="PROSITE" id="PS50835">
    <property type="entry name" value="IG_LIKE"/>
    <property type="match status" value="6"/>
</dbReference>
<keyword evidence="1" id="KW-0677">Repeat</keyword>
<dbReference type="Ensembl" id="ENSOMET00000032632.1">
    <property type="protein sequence ID" value="ENSOMEP00000029759.1"/>
    <property type="gene ID" value="ENSOMEG00000013620.1"/>
</dbReference>
<dbReference type="InterPro" id="IPR003598">
    <property type="entry name" value="Ig_sub2"/>
</dbReference>
<feature type="domain" description="Ig-like" evidence="2">
    <location>
        <begin position="83"/>
        <end position="171"/>
    </location>
</feature>
<evidence type="ECO:0000256" key="1">
    <source>
        <dbReference type="ARBA" id="ARBA00022737"/>
    </source>
</evidence>
<dbReference type="SMART" id="SM00409">
    <property type="entry name" value="IG"/>
    <property type="match status" value="6"/>
</dbReference>
<dbReference type="OMA" id="ILNCENA"/>
<dbReference type="STRING" id="30732.ENSOMEP00000029759"/>
<dbReference type="GeneTree" id="ENSGT01110000267173"/>
<dbReference type="AlphaFoldDB" id="A0A3B3DJV0"/>
<proteinExistence type="predicted"/>
<dbReference type="InterPro" id="IPR007110">
    <property type="entry name" value="Ig-like_dom"/>
</dbReference>
<dbReference type="InterPro" id="IPR013783">
    <property type="entry name" value="Ig-like_fold"/>
</dbReference>